<feature type="compositionally biased region" description="Basic and acidic residues" evidence="1">
    <location>
        <begin position="164"/>
        <end position="185"/>
    </location>
</feature>
<dbReference type="HOGENOM" id="CLU_094020_0_0_1"/>
<evidence type="ECO:0000313" key="2">
    <source>
        <dbReference type="EnsemblProtists" id="EOD16278"/>
    </source>
</evidence>
<feature type="compositionally biased region" description="Basic residues" evidence="1">
    <location>
        <begin position="59"/>
        <end position="68"/>
    </location>
</feature>
<name>A0A0D3IYE3_EMIH1</name>
<dbReference type="AlphaFoldDB" id="A0A0D3IYE3"/>
<reference evidence="3" key="1">
    <citation type="journal article" date="2013" name="Nature">
        <title>Pan genome of the phytoplankton Emiliania underpins its global distribution.</title>
        <authorList>
            <person name="Read B.A."/>
            <person name="Kegel J."/>
            <person name="Klute M.J."/>
            <person name="Kuo A."/>
            <person name="Lefebvre S.C."/>
            <person name="Maumus F."/>
            <person name="Mayer C."/>
            <person name="Miller J."/>
            <person name="Monier A."/>
            <person name="Salamov A."/>
            <person name="Young J."/>
            <person name="Aguilar M."/>
            <person name="Claverie J.M."/>
            <person name="Frickenhaus S."/>
            <person name="Gonzalez K."/>
            <person name="Herman E.K."/>
            <person name="Lin Y.C."/>
            <person name="Napier J."/>
            <person name="Ogata H."/>
            <person name="Sarno A.F."/>
            <person name="Shmutz J."/>
            <person name="Schroeder D."/>
            <person name="de Vargas C."/>
            <person name="Verret F."/>
            <person name="von Dassow P."/>
            <person name="Valentin K."/>
            <person name="Van de Peer Y."/>
            <person name="Wheeler G."/>
            <person name="Dacks J.B."/>
            <person name="Delwiche C.F."/>
            <person name="Dyhrman S.T."/>
            <person name="Glockner G."/>
            <person name="John U."/>
            <person name="Richards T."/>
            <person name="Worden A.Z."/>
            <person name="Zhang X."/>
            <person name="Grigoriev I.V."/>
            <person name="Allen A.E."/>
            <person name="Bidle K."/>
            <person name="Borodovsky M."/>
            <person name="Bowler C."/>
            <person name="Brownlee C."/>
            <person name="Cock J.M."/>
            <person name="Elias M."/>
            <person name="Gladyshev V.N."/>
            <person name="Groth M."/>
            <person name="Guda C."/>
            <person name="Hadaegh A."/>
            <person name="Iglesias-Rodriguez M.D."/>
            <person name="Jenkins J."/>
            <person name="Jones B.M."/>
            <person name="Lawson T."/>
            <person name="Leese F."/>
            <person name="Lindquist E."/>
            <person name="Lobanov A."/>
            <person name="Lomsadze A."/>
            <person name="Malik S.B."/>
            <person name="Marsh M.E."/>
            <person name="Mackinder L."/>
            <person name="Mock T."/>
            <person name="Mueller-Roeber B."/>
            <person name="Pagarete A."/>
            <person name="Parker M."/>
            <person name="Probert I."/>
            <person name="Quesneville H."/>
            <person name="Raines C."/>
            <person name="Rensing S.A."/>
            <person name="Riano-Pachon D.M."/>
            <person name="Richier S."/>
            <person name="Rokitta S."/>
            <person name="Shiraiwa Y."/>
            <person name="Soanes D.M."/>
            <person name="van der Giezen M."/>
            <person name="Wahlund T.M."/>
            <person name="Williams B."/>
            <person name="Wilson W."/>
            <person name="Wolfe G."/>
            <person name="Wurch L.L."/>
        </authorList>
    </citation>
    <scope>NUCLEOTIDE SEQUENCE</scope>
</reference>
<organism evidence="2 3">
    <name type="scientific">Emiliania huxleyi (strain CCMP1516)</name>
    <dbReference type="NCBI Taxonomy" id="280463"/>
    <lineage>
        <taxon>Eukaryota</taxon>
        <taxon>Haptista</taxon>
        <taxon>Haptophyta</taxon>
        <taxon>Prymnesiophyceae</taxon>
        <taxon>Isochrysidales</taxon>
        <taxon>Noelaerhabdaceae</taxon>
        <taxon>Emiliania</taxon>
    </lineage>
</organism>
<keyword evidence="3" id="KW-1185">Reference proteome</keyword>
<dbReference type="eggNOG" id="ENOG502SDCQ">
    <property type="taxonomic scope" value="Eukaryota"/>
</dbReference>
<feature type="region of interest" description="Disordered" evidence="1">
    <location>
        <begin position="159"/>
        <end position="231"/>
    </location>
</feature>
<evidence type="ECO:0000313" key="3">
    <source>
        <dbReference type="Proteomes" id="UP000013827"/>
    </source>
</evidence>
<dbReference type="Proteomes" id="UP000013827">
    <property type="component" value="Unassembled WGS sequence"/>
</dbReference>
<dbReference type="PANTHER" id="PTHR33205:SF1">
    <property type="entry name" value="TRANSMEMBRANE PROTEIN"/>
    <property type="match status" value="1"/>
</dbReference>
<proteinExistence type="predicted"/>
<dbReference type="RefSeq" id="XP_005768707.1">
    <property type="nucleotide sequence ID" value="XM_005768650.1"/>
</dbReference>
<dbReference type="GeneID" id="17262438"/>
<sequence>MAGFEARGRTESGRAPGRADLALSRRRGEEPRTRGVARQNGARVRRRSSRGLSTPAGTRVRRRRRARKAALGGRAREPRLPRAAAGSGDERESSLAPRRMEAPLEETCVRAEPGCAICVQRFDDSLNSAIRTTYRISLRSSSLREPRYPSAGVVGFHKLRQRRRESPRCAKRGGRGEGRATRAPEAHTSTPHSPRRETRGVRARVGSGEPPGQPRAPRERGARDGVRRGTVQHRCGLERPVMILPQVHLRKPCYDFSFL</sequence>
<feature type="compositionally biased region" description="Basic and acidic residues" evidence="1">
    <location>
        <begin position="1"/>
        <end position="12"/>
    </location>
</feature>
<feature type="region of interest" description="Disordered" evidence="1">
    <location>
        <begin position="1"/>
        <end position="98"/>
    </location>
</feature>
<reference evidence="2" key="2">
    <citation type="submission" date="2024-10" db="UniProtKB">
        <authorList>
            <consortium name="EnsemblProtists"/>
        </authorList>
    </citation>
    <scope>IDENTIFICATION</scope>
</reference>
<dbReference type="EnsemblProtists" id="EOD16278">
    <property type="protein sequence ID" value="EOD16278"/>
    <property type="gene ID" value="EMIHUDRAFT_413895"/>
</dbReference>
<protein>
    <submittedName>
        <fullName evidence="2">Uncharacterized protein</fullName>
    </submittedName>
</protein>
<dbReference type="KEGG" id="ehx:EMIHUDRAFT_413895"/>
<dbReference type="PANTHER" id="PTHR33205">
    <property type="entry name" value="TRANSMEMBRANE PROTEIN"/>
    <property type="match status" value="1"/>
</dbReference>
<dbReference type="AntiFam" id="ANF00034">
    <property type="entry name" value="Antisense to 5.8S rRNA"/>
</dbReference>
<accession>A0A0D3IYE3</accession>
<feature type="compositionally biased region" description="Basic and acidic residues" evidence="1">
    <location>
        <begin position="88"/>
        <end position="98"/>
    </location>
</feature>
<evidence type="ECO:0000256" key="1">
    <source>
        <dbReference type="SAM" id="MobiDB-lite"/>
    </source>
</evidence>
<feature type="compositionally biased region" description="Basic and acidic residues" evidence="1">
    <location>
        <begin position="216"/>
        <end position="227"/>
    </location>
</feature>
<dbReference type="PaxDb" id="2903-EOD16278"/>